<comment type="pathway">
    <text evidence="7">Carbohydrate degradation; 2-deoxy-D-ribose 1-phosphate degradation; D-glyceraldehyde 3-phosphate and acetaldehyde from 2-deoxy-alpha-D-ribose 1-phosphate: step 2/2.</text>
</comment>
<organism evidence="8 9">
    <name type="scientific">Salicibibacter cibarius</name>
    <dbReference type="NCBI Taxonomy" id="2743000"/>
    <lineage>
        <taxon>Bacteria</taxon>
        <taxon>Bacillati</taxon>
        <taxon>Bacillota</taxon>
        <taxon>Bacilli</taxon>
        <taxon>Bacillales</taxon>
        <taxon>Bacillaceae</taxon>
        <taxon>Salicibibacter</taxon>
    </lineage>
</organism>
<evidence type="ECO:0000256" key="2">
    <source>
        <dbReference type="ARBA" id="ARBA00022490"/>
    </source>
</evidence>
<comment type="similarity">
    <text evidence="1 7">Belongs to the DeoC/FbaB aldolase family. DeoC type 1 subfamily.</text>
</comment>
<keyword evidence="4 7" id="KW-0704">Schiff base</keyword>
<evidence type="ECO:0000313" key="9">
    <source>
        <dbReference type="Proteomes" id="UP000595823"/>
    </source>
</evidence>
<keyword evidence="3 7" id="KW-0456">Lyase</keyword>
<dbReference type="UniPathway" id="UPA00002">
    <property type="reaction ID" value="UER00468"/>
</dbReference>
<dbReference type="InterPro" id="IPR013785">
    <property type="entry name" value="Aldolase_TIM"/>
</dbReference>
<dbReference type="NCBIfam" id="TIGR00126">
    <property type="entry name" value="deoC"/>
    <property type="match status" value="1"/>
</dbReference>
<dbReference type="PANTHER" id="PTHR10889:SF1">
    <property type="entry name" value="DEOXYRIBOSE-PHOSPHATE ALDOLASE"/>
    <property type="match status" value="1"/>
</dbReference>
<comment type="function">
    <text evidence="6 7">Catalyzes a reversible aldol reaction between acetaldehyde and D-glyceraldehyde 3-phosphate to generate 2-deoxy-D-ribose 5-phosphate.</text>
</comment>
<evidence type="ECO:0000256" key="4">
    <source>
        <dbReference type="ARBA" id="ARBA00023270"/>
    </source>
</evidence>
<comment type="catalytic activity">
    <reaction evidence="5 7">
        <text>2-deoxy-D-ribose 5-phosphate = D-glyceraldehyde 3-phosphate + acetaldehyde</text>
        <dbReference type="Rhea" id="RHEA:12821"/>
        <dbReference type="ChEBI" id="CHEBI:15343"/>
        <dbReference type="ChEBI" id="CHEBI:59776"/>
        <dbReference type="ChEBI" id="CHEBI:62877"/>
        <dbReference type="EC" id="4.1.2.4"/>
    </reaction>
</comment>
<dbReference type="GO" id="GO:0016052">
    <property type="term" value="P:carbohydrate catabolic process"/>
    <property type="evidence" value="ECO:0007669"/>
    <property type="project" value="TreeGrafter"/>
</dbReference>
<dbReference type="SMART" id="SM01133">
    <property type="entry name" value="DeoC"/>
    <property type="match status" value="1"/>
</dbReference>
<dbReference type="Gene3D" id="3.20.20.70">
    <property type="entry name" value="Aldolase class I"/>
    <property type="match status" value="1"/>
</dbReference>
<dbReference type="Pfam" id="PF01791">
    <property type="entry name" value="DeoC"/>
    <property type="match status" value="1"/>
</dbReference>
<accession>A0A7T6Z5U0</accession>
<dbReference type="KEGG" id="scia:HUG15_18275"/>
<comment type="subcellular location">
    <subcellularLocation>
        <location evidence="7">Cytoplasm</location>
    </subcellularLocation>
</comment>
<evidence type="ECO:0000256" key="3">
    <source>
        <dbReference type="ARBA" id="ARBA00023239"/>
    </source>
</evidence>
<dbReference type="EC" id="4.1.2.4" evidence="7"/>
<evidence type="ECO:0000313" key="8">
    <source>
        <dbReference type="EMBL" id="QQK77331.1"/>
    </source>
</evidence>
<dbReference type="HAMAP" id="MF_00114">
    <property type="entry name" value="DeoC_type1"/>
    <property type="match status" value="1"/>
</dbReference>
<sequence>MKQNELTAYIDHTLLKPEATKADIVALCEEAKDYHFATVCIPPYWVTTAVQALEGSGVGVTTVIGFPHGMNLSGVKAYETEKAIEQGASDVDMVINAGALKSGDEEGVRADIEAVVIASGGRALVKVIIETSRLTDEEKKLATRLALEAGADYVKTSTGFHTAGATLADIKLMKEVVGENGKLKAAGGVKTAEDARTFIEAGTDRIGTSSGIAIVTGEGESDGY</sequence>
<dbReference type="CDD" id="cd00959">
    <property type="entry name" value="DeoC"/>
    <property type="match status" value="1"/>
</dbReference>
<dbReference type="Proteomes" id="UP000595823">
    <property type="component" value="Chromosome"/>
</dbReference>
<feature type="active site" description="Proton donor/acceptor" evidence="7">
    <location>
        <position position="184"/>
    </location>
</feature>
<gene>
    <name evidence="7 8" type="primary">deoC</name>
    <name evidence="8" type="ORF">HUG15_18275</name>
</gene>
<dbReference type="GO" id="GO:0009264">
    <property type="term" value="P:deoxyribonucleotide catabolic process"/>
    <property type="evidence" value="ECO:0007669"/>
    <property type="project" value="UniProtKB-UniRule"/>
</dbReference>
<keyword evidence="9" id="KW-1185">Reference proteome</keyword>
<dbReference type="InterPro" id="IPR011343">
    <property type="entry name" value="DeoC"/>
</dbReference>
<feature type="active site" description="Proton donor/acceptor" evidence="7">
    <location>
        <position position="92"/>
    </location>
</feature>
<dbReference type="GO" id="GO:0006018">
    <property type="term" value="P:2-deoxyribose 1-phosphate catabolic process"/>
    <property type="evidence" value="ECO:0007669"/>
    <property type="project" value="UniProtKB-UniRule"/>
</dbReference>
<feature type="active site" description="Schiff-base intermediate with acetaldehyde" evidence="7">
    <location>
        <position position="155"/>
    </location>
</feature>
<protein>
    <recommendedName>
        <fullName evidence="7">Deoxyribose-phosphate aldolase</fullName>
        <shortName evidence="7">DERA</shortName>
        <ecNumber evidence="7">4.1.2.4</ecNumber>
    </recommendedName>
    <alternativeName>
        <fullName evidence="7">2-deoxy-D-ribose 5-phosphate aldolase</fullName>
    </alternativeName>
    <alternativeName>
        <fullName evidence="7">Phosphodeoxyriboaldolase</fullName>
        <shortName evidence="7">Deoxyriboaldolase</shortName>
    </alternativeName>
</protein>
<dbReference type="FunFam" id="3.20.20.70:FF:000044">
    <property type="entry name" value="Deoxyribose-phosphate aldolase"/>
    <property type="match status" value="1"/>
</dbReference>
<dbReference type="GO" id="GO:0005737">
    <property type="term" value="C:cytoplasm"/>
    <property type="evidence" value="ECO:0007669"/>
    <property type="project" value="UniProtKB-SubCell"/>
</dbReference>
<evidence type="ECO:0000256" key="6">
    <source>
        <dbReference type="ARBA" id="ARBA00056337"/>
    </source>
</evidence>
<dbReference type="PANTHER" id="PTHR10889">
    <property type="entry name" value="DEOXYRIBOSE-PHOSPHATE ALDOLASE"/>
    <property type="match status" value="1"/>
</dbReference>
<evidence type="ECO:0000256" key="5">
    <source>
        <dbReference type="ARBA" id="ARBA00048791"/>
    </source>
</evidence>
<dbReference type="InterPro" id="IPR002915">
    <property type="entry name" value="DeoC/FbaB/LacD_aldolase"/>
</dbReference>
<evidence type="ECO:0000256" key="1">
    <source>
        <dbReference type="ARBA" id="ARBA00010936"/>
    </source>
</evidence>
<name>A0A7T6Z5U0_9BACI</name>
<keyword evidence="2 7" id="KW-0963">Cytoplasm</keyword>
<dbReference type="EMBL" id="CP054705">
    <property type="protein sequence ID" value="QQK77331.1"/>
    <property type="molecule type" value="Genomic_DNA"/>
</dbReference>
<proteinExistence type="inferred from homology"/>
<evidence type="ECO:0000256" key="7">
    <source>
        <dbReference type="HAMAP-Rule" id="MF_00114"/>
    </source>
</evidence>
<dbReference type="GO" id="GO:0004139">
    <property type="term" value="F:deoxyribose-phosphate aldolase activity"/>
    <property type="evidence" value="ECO:0007669"/>
    <property type="project" value="UniProtKB-UniRule"/>
</dbReference>
<dbReference type="InterPro" id="IPR028581">
    <property type="entry name" value="DeoC_typeI"/>
</dbReference>
<dbReference type="PIRSF" id="PIRSF001357">
    <property type="entry name" value="DeoC"/>
    <property type="match status" value="1"/>
</dbReference>
<dbReference type="SUPFAM" id="SSF51569">
    <property type="entry name" value="Aldolase"/>
    <property type="match status" value="1"/>
</dbReference>
<dbReference type="AlphaFoldDB" id="A0A7T6Z5U0"/>
<reference evidence="8 9" key="1">
    <citation type="submission" date="2020-06" db="EMBL/GenBank/DDBJ databases">
        <title>Genomic analysis of Salicibibacter sp. NKC5-3.</title>
        <authorList>
            <person name="Oh Y.J."/>
        </authorList>
    </citation>
    <scope>NUCLEOTIDE SEQUENCE [LARGE SCALE GENOMIC DNA]</scope>
    <source>
        <strain evidence="8 9">NKC5-3</strain>
    </source>
</reference>
<dbReference type="RefSeq" id="WP_200124533.1">
    <property type="nucleotide sequence ID" value="NZ_CP054705.1"/>
</dbReference>